<evidence type="ECO:0000313" key="3">
    <source>
        <dbReference type="EMBL" id="PQJ12636.1"/>
    </source>
</evidence>
<dbReference type="RefSeq" id="WP_105037519.1">
    <property type="nucleotide sequence ID" value="NZ_PPSL01000001.1"/>
</dbReference>
<accession>A0A2S7T1K5</accession>
<keyword evidence="1" id="KW-0472">Membrane</keyword>
<keyword evidence="1" id="KW-1133">Transmembrane helix</keyword>
<feature type="transmembrane region" description="Helical" evidence="1">
    <location>
        <begin position="69"/>
        <end position="87"/>
    </location>
</feature>
<dbReference type="AlphaFoldDB" id="A0A2S7T1K5"/>
<evidence type="ECO:0000256" key="1">
    <source>
        <dbReference type="SAM" id="Phobius"/>
    </source>
</evidence>
<feature type="domain" description="Putative zinc-ribbon" evidence="2">
    <location>
        <begin position="4"/>
        <end position="27"/>
    </location>
</feature>
<feature type="transmembrane region" description="Helical" evidence="1">
    <location>
        <begin position="46"/>
        <end position="63"/>
    </location>
</feature>
<dbReference type="Proteomes" id="UP000239872">
    <property type="component" value="Unassembled WGS sequence"/>
</dbReference>
<sequence length="97" mass="10866">MALISCSECGRQISNQAKVCPNCGVPIRLSQVTIEKTSKEVKKMQVMGWVVLMIFVIIGLVAINQNNTVLMGVGSFGIFSVLIYIFYTQIKKWWQHG</sequence>
<name>A0A2S7T1K5_9BACT</name>
<dbReference type="Pfam" id="PF13248">
    <property type="entry name" value="Zn_ribbon_3"/>
    <property type="match status" value="1"/>
</dbReference>
<dbReference type="OrthoDB" id="1078822at2"/>
<dbReference type="InterPro" id="IPR059113">
    <property type="entry name" value="Znf_ribbon"/>
</dbReference>
<evidence type="ECO:0000313" key="4">
    <source>
        <dbReference type="Proteomes" id="UP000239872"/>
    </source>
</evidence>
<keyword evidence="4" id="KW-1185">Reference proteome</keyword>
<organism evidence="3 4">
    <name type="scientific">Flavipsychrobacter stenotrophus</name>
    <dbReference type="NCBI Taxonomy" id="2077091"/>
    <lineage>
        <taxon>Bacteria</taxon>
        <taxon>Pseudomonadati</taxon>
        <taxon>Bacteroidota</taxon>
        <taxon>Chitinophagia</taxon>
        <taxon>Chitinophagales</taxon>
        <taxon>Chitinophagaceae</taxon>
        <taxon>Flavipsychrobacter</taxon>
    </lineage>
</organism>
<gene>
    <name evidence="3" type="ORF">CJD36_002520</name>
</gene>
<reference evidence="3 4" key="1">
    <citation type="submission" date="2018-01" db="EMBL/GenBank/DDBJ databases">
        <title>A novel member of the phylum Bacteroidetes isolated from glacier ice.</title>
        <authorList>
            <person name="Liu Q."/>
            <person name="Xin Y.-H."/>
        </authorList>
    </citation>
    <scope>NUCLEOTIDE SEQUENCE [LARGE SCALE GENOMIC DNA]</scope>
    <source>
        <strain evidence="3 4">RB1R16</strain>
    </source>
</reference>
<keyword evidence="1" id="KW-0812">Transmembrane</keyword>
<evidence type="ECO:0000259" key="2">
    <source>
        <dbReference type="Pfam" id="PF13248"/>
    </source>
</evidence>
<proteinExistence type="predicted"/>
<protein>
    <recommendedName>
        <fullName evidence="2">Putative zinc-ribbon domain-containing protein</fullName>
    </recommendedName>
</protein>
<dbReference type="EMBL" id="PPSL01000001">
    <property type="protein sequence ID" value="PQJ12636.1"/>
    <property type="molecule type" value="Genomic_DNA"/>
</dbReference>
<comment type="caution">
    <text evidence="3">The sequence shown here is derived from an EMBL/GenBank/DDBJ whole genome shotgun (WGS) entry which is preliminary data.</text>
</comment>